<dbReference type="PROSITE" id="PS01360">
    <property type="entry name" value="ZF_MYND_1"/>
    <property type="match status" value="1"/>
</dbReference>
<feature type="repeat" description="ANK" evidence="5">
    <location>
        <begin position="723"/>
        <end position="751"/>
    </location>
</feature>
<keyword evidence="10" id="KW-1185">Reference proteome</keyword>
<protein>
    <recommendedName>
        <fullName evidence="8">MYND-type domain-containing protein</fullName>
    </recommendedName>
</protein>
<reference evidence="10" key="3">
    <citation type="journal article" date="2014" name="Nature">
        <title>Elephant shark genome provides unique insights into gnathostome evolution.</title>
        <authorList>
            <consortium name="International Elephant Shark Genome Sequencing Consortium"/>
            <person name="Venkatesh B."/>
            <person name="Lee A.P."/>
            <person name="Ravi V."/>
            <person name="Maurya A.K."/>
            <person name="Lian M.M."/>
            <person name="Swann J.B."/>
            <person name="Ohta Y."/>
            <person name="Flajnik M.F."/>
            <person name="Sutoh Y."/>
            <person name="Kasahara M."/>
            <person name="Hoon S."/>
            <person name="Gangu V."/>
            <person name="Roy S.W."/>
            <person name="Irimia M."/>
            <person name="Korzh V."/>
            <person name="Kondrychyn I."/>
            <person name="Lim Z.W."/>
            <person name="Tay B.H."/>
            <person name="Tohari S."/>
            <person name="Kong K.W."/>
            <person name="Ho S."/>
            <person name="Lorente-Galdos B."/>
            <person name="Quilez J."/>
            <person name="Marques-Bonet T."/>
            <person name="Raney B.J."/>
            <person name="Ingham P.W."/>
            <person name="Tay A."/>
            <person name="Hillier L.W."/>
            <person name="Minx P."/>
            <person name="Boehm T."/>
            <person name="Wilson R.K."/>
            <person name="Brenner S."/>
            <person name="Warren W.C."/>
        </authorList>
    </citation>
    <scope>NUCLEOTIDE SEQUENCE [LARGE SCALE GENOMIC DNA]</scope>
</reference>
<dbReference type="Pfam" id="PF01753">
    <property type="entry name" value="zf-MYND"/>
    <property type="match status" value="1"/>
</dbReference>
<reference evidence="10" key="2">
    <citation type="journal article" date="2007" name="PLoS Biol.">
        <title>Survey sequencing and comparative analysis of the elephant shark (Callorhinchus milii) genome.</title>
        <authorList>
            <person name="Venkatesh B."/>
            <person name="Kirkness E.F."/>
            <person name="Loh Y.H."/>
            <person name="Halpern A.L."/>
            <person name="Lee A.P."/>
            <person name="Johnson J."/>
            <person name="Dandona N."/>
            <person name="Viswanathan L.D."/>
            <person name="Tay A."/>
            <person name="Venter J.C."/>
            <person name="Strausberg R.L."/>
            <person name="Brenner S."/>
        </authorList>
    </citation>
    <scope>NUCLEOTIDE SEQUENCE [LARGE SCALE GENOMIC DNA]</scope>
</reference>
<dbReference type="SMART" id="SM00248">
    <property type="entry name" value="ANK"/>
    <property type="match status" value="5"/>
</dbReference>
<dbReference type="InterPro" id="IPR002893">
    <property type="entry name" value="Znf_MYND"/>
</dbReference>
<dbReference type="SUPFAM" id="SSF82185">
    <property type="entry name" value="Histone H3 K4-specific methyltransferase SET7/9 N-terminal domain"/>
    <property type="match status" value="1"/>
</dbReference>
<dbReference type="Pfam" id="PF12796">
    <property type="entry name" value="Ank_2"/>
    <property type="match status" value="1"/>
</dbReference>
<dbReference type="Gene3D" id="1.25.40.20">
    <property type="entry name" value="Ankyrin repeat-containing domain"/>
    <property type="match status" value="3"/>
</dbReference>
<evidence type="ECO:0000256" key="7">
    <source>
        <dbReference type="SAM" id="MobiDB-lite"/>
    </source>
</evidence>
<dbReference type="AlphaFoldDB" id="A0A4W3IRA3"/>
<dbReference type="InterPro" id="IPR036770">
    <property type="entry name" value="Ankyrin_rpt-contain_sf"/>
</dbReference>
<feature type="region of interest" description="Disordered" evidence="7">
    <location>
        <begin position="1"/>
        <end position="65"/>
    </location>
</feature>
<feature type="repeat" description="ANK" evidence="5">
    <location>
        <begin position="644"/>
        <end position="679"/>
    </location>
</feature>
<dbReference type="GO" id="GO:0008270">
    <property type="term" value="F:zinc ion binding"/>
    <property type="evidence" value="ECO:0007669"/>
    <property type="project" value="UniProtKB-KW"/>
</dbReference>
<keyword evidence="3 6" id="KW-0863">Zinc-finger</keyword>
<evidence type="ECO:0000256" key="5">
    <source>
        <dbReference type="PROSITE-ProRule" id="PRU00023"/>
    </source>
</evidence>
<keyword evidence="5" id="KW-0040">ANK repeat</keyword>
<keyword evidence="2" id="KW-0677">Repeat</keyword>
<evidence type="ECO:0000256" key="4">
    <source>
        <dbReference type="ARBA" id="ARBA00022833"/>
    </source>
</evidence>
<dbReference type="SUPFAM" id="SSF144232">
    <property type="entry name" value="HIT/MYND zinc finger-like"/>
    <property type="match status" value="1"/>
</dbReference>
<evidence type="ECO:0000256" key="1">
    <source>
        <dbReference type="ARBA" id="ARBA00022723"/>
    </source>
</evidence>
<organism evidence="9 10">
    <name type="scientific">Callorhinchus milii</name>
    <name type="common">Ghost shark</name>
    <dbReference type="NCBI Taxonomy" id="7868"/>
    <lineage>
        <taxon>Eukaryota</taxon>
        <taxon>Metazoa</taxon>
        <taxon>Chordata</taxon>
        <taxon>Craniata</taxon>
        <taxon>Vertebrata</taxon>
        <taxon>Chondrichthyes</taxon>
        <taxon>Holocephali</taxon>
        <taxon>Chimaeriformes</taxon>
        <taxon>Callorhinchidae</taxon>
        <taxon>Callorhinchus</taxon>
    </lineage>
</organism>
<dbReference type="Ensembl" id="ENSCMIT00000033489.1">
    <property type="protein sequence ID" value="ENSCMIP00000032984.1"/>
    <property type="gene ID" value="ENSCMIG00000014107.1"/>
</dbReference>
<sequence>MTLPSVEQRLEDTAPGGELNPETRDRGIADGILHQAAPPKPVSPTHTDTPHLSPVPKARQPEQAWSDGCTYEGDLKDGQKHGFGVFRWGNGESYEGDFYKDHRHGDGIYSWTDGVKFIGKFYLDRKEGYGTIEMNDGSVFQGLYKSDERFGPGVLTYPNGHQDVGLWYRDHLIKLCTALPRKFTMKNHPYYHPIIKKNTLVINPSEEEKYVWRRDPNTDPFFYPFKKLLFDDKYTLPQNIEQYSNDCDHLPLTYSFKDDCDKYFFKKDYRIRIAEGNQEIDLLNNTPLLIKMQKHSQKKLQWNATAVIEGIREGFGPKGILECNAEKLISAAGNGNFKKVKEILKANLASADVADLNGNTPLIAASIICHNNIINFLLDNGANVNKLDDESTTALISCNTLYYPIDSFQFEIPAQLVNSVGCKLFTLLLSSDLCSLNFQLLFHQNSSTEMDKPLTTDLNTEILHVYDQQIKLGTLNRVRSLHADQHLNQKHIELFEQSLEESEDIIEHEAKEDQYEINIGSATSQPFESFEALHDFSIDVSNKKLQYAAEILSRNAMFNRLIEEQGSSKHDMAEIVWKMAQMKSEHRKRKKTIKLLLHRGADPNIFTDPMQTIFFPVLAADVSGVKLLLETGVNTNIRFPKKLAGLPPLHIAVSIPGVKGVKITELLLNSAADPDAGAEDMYDIYQPDMVHFPGFLLCCSSQNAHEIVQQLLTHNANPNTLWSGHSPLSLAIGSGNDLVLDELLNNRANVNLPLGNGVGSALASALNPTYEHRRSMQDRLALVDKLIRAGANILMPITIAHGDNMTVGTAVDYAYFKFFQDQKIAQTPYHALTPEEREIFNNRRQLLKRLGGPLRHAAILKEKKRIDELAKGIGETLSGDVPEVMEGGASCGADMREKGQQPLFLFKFCYNCGRSVGVRLTLCSRCKEVYYCSRACKLTAWEEFHKYECKRFRGMPISFLTYIFNKLYSCANLVVKVYAFSMYRR</sequence>
<feature type="domain" description="MYND-type" evidence="8">
    <location>
        <begin position="909"/>
        <end position="949"/>
    </location>
</feature>
<dbReference type="Pfam" id="PF02493">
    <property type="entry name" value="MORN"/>
    <property type="match status" value="4"/>
</dbReference>
<feature type="repeat" description="ANK" evidence="5">
    <location>
        <begin position="357"/>
        <end position="389"/>
    </location>
</feature>
<dbReference type="Gene3D" id="6.10.140.2220">
    <property type="match status" value="1"/>
</dbReference>
<proteinExistence type="predicted"/>
<keyword evidence="4" id="KW-0862">Zinc</keyword>
<dbReference type="PROSITE" id="PS50297">
    <property type="entry name" value="ANK_REP_REGION"/>
    <property type="match status" value="2"/>
</dbReference>
<keyword evidence="1" id="KW-0479">Metal-binding</keyword>
<dbReference type="PANTHER" id="PTHR15897:SF2">
    <property type="entry name" value="ANKYRIN REPEAT AND MYND DOMAIN-CONTAINING PROTEIN 1"/>
    <property type="match status" value="1"/>
</dbReference>
<dbReference type="Gene3D" id="2.20.110.10">
    <property type="entry name" value="Histone H3 K4-specific methyltransferase SET7/9 N-terminal domain"/>
    <property type="match status" value="2"/>
</dbReference>
<accession>A0A4W3IRA3</accession>
<evidence type="ECO:0000313" key="9">
    <source>
        <dbReference type="Ensembl" id="ENSCMIP00000032984.1"/>
    </source>
</evidence>
<dbReference type="SUPFAM" id="SSF48403">
    <property type="entry name" value="Ankyrin repeat"/>
    <property type="match status" value="2"/>
</dbReference>
<dbReference type="PANTHER" id="PTHR15897">
    <property type="entry name" value="ANKYRIN REPEAT AND MYND DOMAIN PROTEIN 1"/>
    <property type="match status" value="1"/>
</dbReference>
<reference evidence="9" key="4">
    <citation type="submission" date="2025-08" db="UniProtKB">
        <authorList>
            <consortium name="Ensembl"/>
        </authorList>
    </citation>
    <scope>IDENTIFICATION</scope>
</reference>
<dbReference type="InterPro" id="IPR053064">
    <property type="entry name" value="Ankyrin-MYND_domain-protein"/>
</dbReference>
<dbReference type="Proteomes" id="UP000314986">
    <property type="component" value="Unassembled WGS sequence"/>
</dbReference>
<gene>
    <name evidence="9" type="primary">ankmy1</name>
</gene>
<name>A0A4W3IRA3_CALMI</name>
<dbReference type="PROSITE" id="PS50088">
    <property type="entry name" value="ANK_REPEAT"/>
    <property type="match status" value="3"/>
</dbReference>
<evidence type="ECO:0000313" key="10">
    <source>
        <dbReference type="Proteomes" id="UP000314986"/>
    </source>
</evidence>
<dbReference type="OMA" id="CNKVFYC"/>
<evidence type="ECO:0000256" key="6">
    <source>
        <dbReference type="PROSITE-ProRule" id="PRU00134"/>
    </source>
</evidence>
<dbReference type="InterPro" id="IPR003409">
    <property type="entry name" value="MORN"/>
</dbReference>
<dbReference type="GeneTree" id="ENSGT00460000041630"/>
<reference evidence="10" key="1">
    <citation type="journal article" date="2006" name="Science">
        <title>Ancient noncoding elements conserved in the human genome.</title>
        <authorList>
            <person name="Venkatesh B."/>
            <person name="Kirkness E.F."/>
            <person name="Loh Y.H."/>
            <person name="Halpern A.L."/>
            <person name="Lee A.P."/>
            <person name="Johnson J."/>
            <person name="Dandona N."/>
            <person name="Viswanathan L.D."/>
            <person name="Tay A."/>
            <person name="Venter J.C."/>
            <person name="Strausberg R.L."/>
            <person name="Brenner S."/>
        </authorList>
    </citation>
    <scope>NUCLEOTIDE SEQUENCE [LARGE SCALE GENOMIC DNA]</scope>
</reference>
<reference evidence="9" key="5">
    <citation type="submission" date="2025-09" db="UniProtKB">
        <authorList>
            <consortium name="Ensembl"/>
        </authorList>
    </citation>
    <scope>IDENTIFICATION</scope>
</reference>
<evidence type="ECO:0000259" key="8">
    <source>
        <dbReference type="PROSITE" id="PS50865"/>
    </source>
</evidence>
<dbReference type="InParanoid" id="A0A4W3IRA3"/>
<evidence type="ECO:0000256" key="3">
    <source>
        <dbReference type="ARBA" id="ARBA00022771"/>
    </source>
</evidence>
<dbReference type="InterPro" id="IPR002110">
    <property type="entry name" value="Ankyrin_rpt"/>
</dbReference>
<dbReference type="STRING" id="7868.ENSCMIP00000032984"/>
<dbReference type="PROSITE" id="PS50865">
    <property type="entry name" value="ZF_MYND_2"/>
    <property type="match status" value="1"/>
</dbReference>
<evidence type="ECO:0000256" key="2">
    <source>
        <dbReference type="ARBA" id="ARBA00022737"/>
    </source>
</evidence>
<dbReference type="SMART" id="SM00698">
    <property type="entry name" value="MORN"/>
    <property type="match status" value="3"/>
</dbReference>